<keyword evidence="2" id="KW-1185">Reference proteome</keyword>
<feature type="non-terminal residue" evidence="1">
    <location>
        <position position="398"/>
    </location>
</feature>
<dbReference type="EMBL" id="SGPL01000235">
    <property type="protein sequence ID" value="THH15003.1"/>
    <property type="molecule type" value="Genomic_DNA"/>
</dbReference>
<evidence type="ECO:0000313" key="1">
    <source>
        <dbReference type="EMBL" id="THH15003.1"/>
    </source>
</evidence>
<name>A0A4V3XEU6_9AGAM</name>
<dbReference type="OrthoDB" id="3267823at2759"/>
<evidence type="ECO:0000313" key="2">
    <source>
        <dbReference type="Proteomes" id="UP000310158"/>
    </source>
</evidence>
<accession>A0A4V3XEU6</accession>
<protein>
    <submittedName>
        <fullName evidence="1">Uncharacterized protein</fullName>
    </submittedName>
</protein>
<comment type="caution">
    <text evidence="1">The sequence shown here is derived from an EMBL/GenBank/DDBJ whole genome shotgun (WGS) entry which is preliminary data.</text>
</comment>
<gene>
    <name evidence="1" type="ORF">EW146_g5403</name>
</gene>
<dbReference type="PANTHER" id="PTHR33266">
    <property type="entry name" value="CHROMOSOME 15, WHOLE GENOME SHOTGUN SEQUENCE"/>
    <property type="match status" value="1"/>
</dbReference>
<proteinExistence type="predicted"/>
<dbReference type="Proteomes" id="UP000310158">
    <property type="component" value="Unassembled WGS sequence"/>
</dbReference>
<organism evidence="1 2">
    <name type="scientific">Bondarzewia mesenterica</name>
    <dbReference type="NCBI Taxonomy" id="1095465"/>
    <lineage>
        <taxon>Eukaryota</taxon>
        <taxon>Fungi</taxon>
        <taxon>Dikarya</taxon>
        <taxon>Basidiomycota</taxon>
        <taxon>Agaricomycotina</taxon>
        <taxon>Agaricomycetes</taxon>
        <taxon>Russulales</taxon>
        <taxon>Bondarzewiaceae</taxon>
        <taxon>Bondarzewia</taxon>
    </lineage>
</organism>
<reference evidence="1 2" key="1">
    <citation type="submission" date="2019-02" db="EMBL/GenBank/DDBJ databases">
        <title>Genome sequencing of the rare red list fungi Bondarzewia mesenterica.</title>
        <authorList>
            <person name="Buettner E."/>
            <person name="Kellner H."/>
        </authorList>
    </citation>
    <scope>NUCLEOTIDE SEQUENCE [LARGE SCALE GENOMIC DNA]</scope>
    <source>
        <strain evidence="1 2">DSM 108281</strain>
    </source>
</reference>
<dbReference type="AlphaFoldDB" id="A0A4V3XEU6"/>
<dbReference type="PANTHER" id="PTHR33266:SF1">
    <property type="entry name" value="F-BOX DOMAIN-CONTAINING PROTEIN"/>
    <property type="match status" value="1"/>
</dbReference>
<sequence length="398" mass="45298">MEVIDDTLKTLSKTEANFMQSHDEMDRKAFKSLTAGGFSVDGPFPNANAMMVLQNVILFCKELNQDGEALVDNFGTHTSCLIPLLEDGWKKRSFKHIRDLEILWPAPAKTPEQDRQVDNEAMLSYKITQLAWKCDFKGNTVDALWQHIVHHWNLKIELGRKHYAKYLAIVQSSGMGKSRLVDQFSKDHLVIPMNLRSPHAEGFPAWDDSLYSYWSKEQEHPDVALMMSYAFLRALFLEAKKVVQSIYEKHDHAVAGTKEDKFLSRSRAKGAGWKERNSLQDAAEQLTDAIYVKEKLKPANFEEPLFILAFDEAHTLTTQTHPRWWSMFTELRRALRALSQGSKPAPVFAIFLSTTGKVSQFTSASEDDPSHCLVIGVFSLIPPFTDLGFDQFALEEHS</sequence>